<evidence type="ECO:0000256" key="2">
    <source>
        <dbReference type="ARBA" id="ARBA00022729"/>
    </source>
</evidence>
<keyword evidence="6" id="KW-0472">Membrane</keyword>
<keyword evidence="2 7" id="KW-0732">Signal</keyword>
<evidence type="ECO:0000256" key="4">
    <source>
        <dbReference type="ARBA" id="ARBA00023157"/>
    </source>
</evidence>
<feature type="transmembrane region" description="Helical" evidence="6">
    <location>
        <begin position="314"/>
        <end position="334"/>
    </location>
</feature>
<evidence type="ECO:0000259" key="8">
    <source>
        <dbReference type="PROSITE" id="PS50835"/>
    </source>
</evidence>
<keyword evidence="3" id="KW-0862">Zinc</keyword>
<dbReference type="InterPro" id="IPR011055">
    <property type="entry name" value="Dup_hybrid_motif"/>
</dbReference>
<dbReference type="InterPro" id="IPR013106">
    <property type="entry name" value="Ig_V-set"/>
</dbReference>
<accession>A0A401RTA7</accession>
<dbReference type="InterPro" id="IPR008663">
    <property type="entry name" value="LECT2"/>
</dbReference>
<dbReference type="Proteomes" id="UP000287033">
    <property type="component" value="Unassembled WGS sequence"/>
</dbReference>
<dbReference type="PANTHER" id="PTHR11329">
    <property type="entry name" value="LEUKOCYTE CELL-DERIVED CHEMOTAXIN 2"/>
    <property type="match status" value="1"/>
</dbReference>
<dbReference type="Gene3D" id="2.70.70.10">
    <property type="entry name" value="Glucose Permease (Domain IIA)"/>
    <property type="match status" value="1"/>
</dbReference>
<keyword evidence="6" id="KW-0812">Transmembrane</keyword>
<dbReference type="Pfam" id="PF07686">
    <property type="entry name" value="V-set"/>
    <property type="match status" value="1"/>
</dbReference>
<comment type="similarity">
    <text evidence="5">Belongs to the LECT2/MIM-1 family.</text>
</comment>
<evidence type="ECO:0000313" key="10">
    <source>
        <dbReference type="Proteomes" id="UP000287033"/>
    </source>
</evidence>
<gene>
    <name evidence="9" type="ORF">chiPu_0019844</name>
</gene>
<dbReference type="PANTHER" id="PTHR11329:SF0">
    <property type="entry name" value="LEUKOCYTE CELL-DERIVED CHEMOTAXIN-2"/>
    <property type="match status" value="1"/>
</dbReference>
<dbReference type="InterPro" id="IPR003599">
    <property type="entry name" value="Ig_sub"/>
</dbReference>
<dbReference type="PROSITE" id="PS50835">
    <property type="entry name" value="IG_LIKE"/>
    <property type="match status" value="1"/>
</dbReference>
<evidence type="ECO:0000256" key="7">
    <source>
        <dbReference type="SAM" id="SignalP"/>
    </source>
</evidence>
<sequence length="368" mass="40348">MLKGLILLFLFSQVAAGRWGKLCHSNPTNRVRGTDSYGSGAYGAPRGKLRHLGVDVRCNDNSTIYAPFTGRLIKRVNPYDNGNAIDNGVMMKGQGYCVKIFNIEPDRYSGAITKGQRLLSSLWLAMNMKLSSVTGISLLLLLIQAGGPVHGGVHQSPDLLKVEEGNDVALYCHFDPSNHPSQLVALQWNLPEGEVYAIVPGDVKGGKTSKRLVLEVDLQARSSLLRISGAITSDSGLYICLVELLEPLPIIQMKGHGTQLHVIPGNRTNQHRMEPKHVEDLSSNGTNPGTNVSKLTLGFTVNVIARPMMELSCFILLLCLVILTLVAGLGDSVWMRWKFSQRSQTYNIRRYKGNLRVARRGVSSVSVM</sequence>
<evidence type="ECO:0000256" key="6">
    <source>
        <dbReference type="SAM" id="Phobius"/>
    </source>
</evidence>
<keyword evidence="4" id="KW-1015">Disulfide bond</keyword>
<keyword evidence="10" id="KW-1185">Reference proteome</keyword>
<dbReference type="SUPFAM" id="SSF48726">
    <property type="entry name" value="Immunoglobulin"/>
    <property type="match status" value="1"/>
</dbReference>
<feature type="signal peptide" evidence="7">
    <location>
        <begin position="1"/>
        <end position="16"/>
    </location>
</feature>
<evidence type="ECO:0000313" key="9">
    <source>
        <dbReference type="EMBL" id="GCC21374.1"/>
    </source>
</evidence>
<dbReference type="InterPro" id="IPR013783">
    <property type="entry name" value="Ig-like_fold"/>
</dbReference>
<feature type="domain" description="Ig-like" evidence="8">
    <location>
        <begin position="148"/>
        <end position="243"/>
    </location>
</feature>
<dbReference type="Gene3D" id="2.60.40.10">
    <property type="entry name" value="Immunoglobulins"/>
    <property type="match status" value="1"/>
</dbReference>
<dbReference type="OrthoDB" id="9950892at2759"/>
<name>A0A401RTA7_CHIPU</name>
<reference evidence="9 10" key="1">
    <citation type="journal article" date="2018" name="Nat. Ecol. Evol.">
        <title>Shark genomes provide insights into elasmobranch evolution and the origin of vertebrates.</title>
        <authorList>
            <person name="Hara Y"/>
            <person name="Yamaguchi K"/>
            <person name="Onimaru K"/>
            <person name="Kadota M"/>
            <person name="Koyanagi M"/>
            <person name="Keeley SD"/>
            <person name="Tatsumi K"/>
            <person name="Tanaka K"/>
            <person name="Motone F"/>
            <person name="Kageyama Y"/>
            <person name="Nozu R"/>
            <person name="Adachi N"/>
            <person name="Nishimura O"/>
            <person name="Nakagawa R"/>
            <person name="Tanegashima C"/>
            <person name="Kiyatake I"/>
            <person name="Matsumoto R"/>
            <person name="Murakumo K"/>
            <person name="Nishida K"/>
            <person name="Terakita A"/>
            <person name="Kuratani S"/>
            <person name="Sato K"/>
            <person name="Hyodo S Kuraku.S."/>
        </authorList>
    </citation>
    <scope>NUCLEOTIDE SEQUENCE [LARGE SCALE GENOMIC DNA]</scope>
</reference>
<protein>
    <recommendedName>
        <fullName evidence="8">Ig-like domain-containing protein</fullName>
    </recommendedName>
</protein>
<dbReference type="InterPro" id="IPR007110">
    <property type="entry name" value="Ig-like_dom"/>
</dbReference>
<dbReference type="InterPro" id="IPR036179">
    <property type="entry name" value="Ig-like_dom_sf"/>
</dbReference>
<keyword evidence="1" id="KW-0479">Metal-binding</keyword>
<organism evidence="9 10">
    <name type="scientific">Chiloscyllium punctatum</name>
    <name type="common">Brownbanded bambooshark</name>
    <name type="synonym">Hemiscyllium punctatum</name>
    <dbReference type="NCBI Taxonomy" id="137246"/>
    <lineage>
        <taxon>Eukaryota</taxon>
        <taxon>Metazoa</taxon>
        <taxon>Chordata</taxon>
        <taxon>Craniata</taxon>
        <taxon>Vertebrata</taxon>
        <taxon>Chondrichthyes</taxon>
        <taxon>Elasmobranchii</taxon>
        <taxon>Galeomorphii</taxon>
        <taxon>Galeoidea</taxon>
        <taxon>Orectolobiformes</taxon>
        <taxon>Hemiscylliidae</taxon>
        <taxon>Chiloscyllium</taxon>
    </lineage>
</organism>
<dbReference type="GO" id="GO:0046872">
    <property type="term" value="F:metal ion binding"/>
    <property type="evidence" value="ECO:0007669"/>
    <property type="project" value="UniProtKB-KW"/>
</dbReference>
<evidence type="ECO:0000256" key="1">
    <source>
        <dbReference type="ARBA" id="ARBA00022723"/>
    </source>
</evidence>
<comment type="caution">
    <text evidence="9">The sequence shown here is derived from an EMBL/GenBank/DDBJ whole genome shotgun (WGS) entry which is preliminary data.</text>
</comment>
<dbReference type="STRING" id="137246.A0A401RTA7"/>
<evidence type="ECO:0000256" key="5">
    <source>
        <dbReference type="ARBA" id="ARBA00024361"/>
    </source>
</evidence>
<proteinExistence type="inferred from homology"/>
<feature type="chain" id="PRO_5019162539" description="Ig-like domain-containing protein" evidence="7">
    <location>
        <begin position="17"/>
        <end position="368"/>
    </location>
</feature>
<dbReference type="SMART" id="SM00409">
    <property type="entry name" value="IG"/>
    <property type="match status" value="1"/>
</dbReference>
<dbReference type="AlphaFoldDB" id="A0A401RTA7"/>
<evidence type="ECO:0000256" key="3">
    <source>
        <dbReference type="ARBA" id="ARBA00022833"/>
    </source>
</evidence>
<keyword evidence="6" id="KW-1133">Transmembrane helix</keyword>
<dbReference type="EMBL" id="BEZZ01002191">
    <property type="protein sequence ID" value="GCC21374.1"/>
    <property type="molecule type" value="Genomic_DNA"/>
</dbReference>